<evidence type="ECO:0000256" key="4">
    <source>
        <dbReference type="ARBA" id="ARBA00023002"/>
    </source>
</evidence>
<reference evidence="5 6" key="1">
    <citation type="submission" date="2024-10" db="EMBL/GenBank/DDBJ databases">
        <title>The Natural Products Discovery Center: Release of the First 8490 Sequenced Strains for Exploring Actinobacteria Biosynthetic Diversity.</title>
        <authorList>
            <person name="Kalkreuter E."/>
            <person name="Kautsar S.A."/>
            <person name="Yang D."/>
            <person name="Bader C.D."/>
            <person name="Teijaro C.N."/>
            <person name="Fluegel L."/>
            <person name="Davis C.M."/>
            <person name="Simpson J.R."/>
            <person name="Lauterbach L."/>
            <person name="Steele A.D."/>
            <person name="Gui C."/>
            <person name="Meng S."/>
            <person name="Li G."/>
            <person name="Viehrig K."/>
            <person name="Ye F."/>
            <person name="Su P."/>
            <person name="Kiefer A.F."/>
            <person name="Nichols A."/>
            <person name="Cepeda A.J."/>
            <person name="Yan W."/>
            <person name="Fan B."/>
            <person name="Jiang Y."/>
            <person name="Adhikari A."/>
            <person name="Zheng C.-J."/>
            <person name="Schuster L."/>
            <person name="Cowan T.M."/>
            <person name="Smanski M.J."/>
            <person name="Chevrette M.G."/>
            <person name="De Carvalho L.P.S."/>
            <person name="Shen B."/>
        </authorList>
    </citation>
    <scope>NUCLEOTIDE SEQUENCE [LARGE SCALE GENOMIC DNA]</scope>
    <source>
        <strain evidence="5 6">NPDC019275</strain>
    </source>
</reference>
<dbReference type="EMBL" id="JBIRYO010000001">
    <property type="protein sequence ID" value="MFI2471978.1"/>
    <property type="molecule type" value="Genomic_DNA"/>
</dbReference>
<keyword evidence="6" id="KW-1185">Reference proteome</keyword>
<keyword evidence="4 5" id="KW-0560">Oxidoreductase</keyword>
<keyword evidence="5" id="KW-0503">Monooxygenase</keyword>
<sequence length="500" mass="55558">MTAADGDHGPVSEITEQHDVAVIGTGFSGLGVAIELKRSGIEDFVVLERADAVGGTWRDNVYPGCAVDVPSVLYSYSYFPGDWSRLFATQPELRAYTESVVEAFELRSHVRLNSEVVGGEFDETTHRWAVRLADGRVISARAVVMGYFSLHVPFVPDIPGRDVFAGIQMHSGSWDLGFDPKGKRIAVVGSGASAVQIVPALAREDAHVVSFQRSPAWVLPRGDRAIPGPVRTLLRKFPPARLALRGMVFSLLESVHLAEFHPRLLPVFEQICLRALRKQVPDPRTREALRPDYRFGCKRPMVSDEYYAAFARDDVDLVTEKIVELTPAGVRTADGVVHEVDAIVWATGYHVQDSIPRFPDFRTSAFSLRDSYERNGFAAYRGIAFAGLPNLFCVTGPNTALPHTSQFQAIEPTTRLVARTIAHMRDRAVTRYAPTEAAQRRFVAHCRRVLADRVWTIGGCTSYFVSATGDNTLTWPGGTRSVRRDRRHIRPEDWERRSAG</sequence>
<proteinExistence type="inferred from homology"/>
<evidence type="ECO:0000256" key="3">
    <source>
        <dbReference type="ARBA" id="ARBA00022827"/>
    </source>
</evidence>
<dbReference type="Proteomes" id="UP001611415">
    <property type="component" value="Unassembled WGS sequence"/>
</dbReference>
<dbReference type="Pfam" id="PF00743">
    <property type="entry name" value="FMO-like"/>
    <property type="match status" value="1"/>
</dbReference>
<dbReference type="PRINTS" id="PR00411">
    <property type="entry name" value="PNDRDTASEI"/>
</dbReference>
<dbReference type="InterPro" id="IPR051209">
    <property type="entry name" value="FAD-bind_Monooxygenase_sf"/>
</dbReference>
<accession>A0ABW7WSP5</accession>
<evidence type="ECO:0000256" key="1">
    <source>
        <dbReference type="ARBA" id="ARBA00010139"/>
    </source>
</evidence>
<dbReference type="RefSeq" id="WP_397090468.1">
    <property type="nucleotide sequence ID" value="NZ_JBIRYO010000001.1"/>
</dbReference>
<dbReference type="InterPro" id="IPR036188">
    <property type="entry name" value="FAD/NAD-bd_sf"/>
</dbReference>
<organism evidence="5 6">
    <name type="scientific">Nocardia xishanensis</name>
    <dbReference type="NCBI Taxonomy" id="238964"/>
    <lineage>
        <taxon>Bacteria</taxon>
        <taxon>Bacillati</taxon>
        <taxon>Actinomycetota</taxon>
        <taxon>Actinomycetes</taxon>
        <taxon>Mycobacteriales</taxon>
        <taxon>Nocardiaceae</taxon>
        <taxon>Nocardia</taxon>
    </lineage>
</organism>
<evidence type="ECO:0000313" key="5">
    <source>
        <dbReference type="EMBL" id="MFI2471978.1"/>
    </source>
</evidence>
<dbReference type="EC" id="1.14.13.-" evidence="5"/>
<dbReference type="Gene3D" id="3.50.50.60">
    <property type="entry name" value="FAD/NAD(P)-binding domain"/>
    <property type="match status" value="2"/>
</dbReference>
<comment type="similarity">
    <text evidence="1">Belongs to the FAD-binding monooxygenase family.</text>
</comment>
<dbReference type="PANTHER" id="PTHR42877">
    <property type="entry name" value="L-ORNITHINE N(5)-MONOOXYGENASE-RELATED"/>
    <property type="match status" value="1"/>
</dbReference>
<evidence type="ECO:0000256" key="2">
    <source>
        <dbReference type="ARBA" id="ARBA00022630"/>
    </source>
</evidence>
<name>A0ABW7WSP5_9NOCA</name>
<evidence type="ECO:0000313" key="6">
    <source>
        <dbReference type="Proteomes" id="UP001611415"/>
    </source>
</evidence>
<dbReference type="GO" id="GO:0004497">
    <property type="term" value="F:monooxygenase activity"/>
    <property type="evidence" value="ECO:0007669"/>
    <property type="project" value="UniProtKB-KW"/>
</dbReference>
<dbReference type="PANTHER" id="PTHR42877:SF4">
    <property type="entry name" value="FAD_NAD(P)-BINDING DOMAIN-CONTAINING PROTEIN-RELATED"/>
    <property type="match status" value="1"/>
</dbReference>
<dbReference type="InterPro" id="IPR020946">
    <property type="entry name" value="Flavin_mOase-like"/>
</dbReference>
<comment type="caution">
    <text evidence="5">The sequence shown here is derived from an EMBL/GenBank/DDBJ whole genome shotgun (WGS) entry which is preliminary data.</text>
</comment>
<dbReference type="SUPFAM" id="SSF51905">
    <property type="entry name" value="FAD/NAD(P)-binding domain"/>
    <property type="match status" value="1"/>
</dbReference>
<protein>
    <submittedName>
        <fullName evidence="5">Flavin-containing monooxygenase</fullName>
        <ecNumber evidence="5">1.14.13.-</ecNumber>
    </submittedName>
</protein>
<gene>
    <name evidence="5" type="ORF">ACH49W_01240</name>
</gene>
<keyword evidence="2" id="KW-0285">Flavoprotein</keyword>
<keyword evidence="3" id="KW-0274">FAD</keyword>